<proteinExistence type="predicted"/>
<dbReference type="AlphaFoldDB" id="A0A4R9FQU9"/>
<dbReference type="OrthoDB" id="9758211at2"/>
<name>A0A4R9FQU9_9LEPT</name>
<comment type="caution">
    <text evidence="2">The sequence shown here is derived from an EMBL/GenBank/DDBJ whole genome shotgun (WGS) entry which is preliminary data.</text>
</comment>
<keyword evidence="3" id="KW-1185">Reference proteome</keyword>
<dbReference type="CDD" id="cd01454">
    <property type="entry name" value="vWA_norD_type"/>
    <property type="match status" value="1"/>
</dbReference>
<sequence>MGWDEFLFKHLYRSALDLFSEEKSSILEKRKVSLSSIKDRLSILAKSLTGENIEIFSAEREGGFQNSAFFLPNQYFAGNTKEDNLNFYIFRILYLSEQKNLGLNWGPGEERSRKESLQKAFKYYPIIMESLQNSYLGARALLDSVVANEIEFRRSSKDKKGEEEDLSFLHGIWMSPSIERVESLSLHSNTEKPHIEEIRTELLGIAREKIRTLEVDQKSQQDYTLQHQFEKVDTIEEFSGTWRDFDGTDELSEQKEALQELDLRDTVRSDEPTHSVFRTEFLSGFGASESNEILSEKEPIRYDEWDFGKRKYKTGYCSVYPKRLIAKDPQFTSQVYTEHFTTLNFMRSRLNRFANERMAINRQSDGEELDIDAIVDFYTDIQSGCIPSENIYISKRKRLREVSILILADTSLSTDSYVDNQRILDVEKVSLLLFGQICSEFGDRFQIDSFSSRTRNHCDYFSIKRFDETWEKTRDRIGPMQSNGYTRIGPAIRHAISQIQKETSSKRYILLLTDGKPNDYDRYEGRYGIEDVKQAIRECEKSNIGLFALAVDKESKRYLPAMLGLGSYRILPNPSHLPEALADFYIKLIR</sequence>
<evidence type="ECO:0000313" key="2">
    <source>
        <dbReference type="EMBL" id="TGK00981.1"/>
    </source>
</evidence>
<gene>
    <name evidence="2" type="ORF">EHO59_13765</name>
</gene>
<dbReference type="PROSITE" id="PS50234">
    <property type="entry name" value="VWFA"/>
    <property type="match status" value="1"/>
</dbReference>
<accession>A0A4R9FQU9</accession>
<evidence type="ECO:0000313" key="3">
    <source>
        <dbReference type="Proteomes" id="UP000297453"/>
    </source>
</evidence>
<dbReference type="InterPro" id="IPR036465">
    <property type="entry name" value="vWFA_dom_sf"/>
</dbReference>
<reference evidence="2" key="1">
    <citation type="journal article" date="2019" name="PLoS Negl. Trop. Dis.">
        <title>Revisiting the worldwide diversity of Leptospira species in the environment.</title>
        <authorList>
            <person name="Vincent A.T."/>
            <person name="Schiettekatte O."/>
            <person name="Bourhy P."/>
            <person name="Veyrier F.J."/>
            <person name="Picardeau M."/>
        </authorList>
    </citation>
    <scope>NUCLEOTIDE SEQUENCE [LARGE SCALE GENOMIC DNA]</scope>
    <source>
        <strain evidence="2">SSS9</strain>
    </source>
</reference>
<dbReference type="EMBL" id="RQEP01000018">
    <property type="protein sequence ID" value="TGK00981.1"/>
    <property type="molecule type" value="Genomic_DNA"/>
</dbReference>
<dbReference type="Proteomes" id="UP000297453">
    <property type="component" value="Unassembled WGS sequence"/>
</dbReference>
<dbReference type="InterPro" id="IPR002035">
    <property type="entry name" value="VWF_A"/>
</dbReference>
<dbReference type="InterPro" id="IPR051928">
    <property type="entry name" value="NorD/CobT"/>
</dbReference>
<dbReference type="Pfam" id="PF00092">
    <property type="entry name" value="VWA"/>
    <property type="match status" value="1"/>
</dbReference>
<dbReference type="PANTHER" id="PTHR41248">
    <property type="entry name" value="NORD PROTEIN"/>
    <property type="match status" value="1"/>
</dbReference>
<organism evidence="2 3">
    <name type="scientific">Leptospira semungkisensis</name>
    <dbReference type="NCBI Taxonomy" id="2484985"/>
    <lineage>
        <taxon>Bacteria</taxon>
        <taxon>Pseudomonadati</taxon>
        <taxon>Spirochaetota</taxon>
        <taxon>Spirochaetia</taxon>
        <taxon>Leptospirales</taxon>
        <taxon>Leptospiraceae</taxon>
        <taxon>Leptospira</taxon>
    </lineage>
</organism>
<dbReference type="SMART" id="SM00327">
    <property type="entry name" value="VWA"/>
    <property type="match status" value="1"/>
</dbReference>
<dbReference type="Gene3D" id="3.40.50.410">
    <property type="entry name" value="von Willebrand factor, type A domain"/>
    <property type="match status" value="1"/>
</dbReference>
<dbReference type="PANTHER" id="PTHR41248:SF1">
    <property type="entry name" value="NORD PROTEIN"/>
    <property type="match status" value="1"/>
</dbReference>
<feature type="domain" description="VWFA" evidence="1">
    <location>
        <begin position="403"/>
        <end position="588"/>
    </location>
</feature>
<dbReference type="RefSeq" id="WP_135589004.1">
    <property type="nucleotide sequence ID" value="NZ_RQEP01000018.1"/>
</dbReference>
<dbReference type="SUPFAM" id="SSF53300">
    <property type="entry name" value="vWA-like"/>
    <property type="match status" value="1"/>
</dbReference>
<protein>
    <submittedName>
        <fullName evidence="2">VWA domain-containing protein</fullName>
    </submittedName>
</protein>
<evidence type="ECO:0000259" key="1">
    <source>
        <dbReference type="PROSITE" id="PS50234"/>
    </source>
</evidence>